<accession>A0A1T4M4H9</accession>
<evidence type="ECO:0000259" key="3">
    <source>
        <dbReference type="Pfam" id="PF17746"/>
    </source>
</evidence>
<dbReference type="Gene3D" id="3.40.1350.60">
    <property type="match status" value="1"/>
</dbReference>
<dbReference type="NCBIfam" id="TIGR00230">
    <property type="entry name" value="sfsA"/>
    <property type="match status" value="1"/>
</dbReference>
<evidence type="ECO:0000256" key="1">
    <source>
        <dbReference type="HAMAP-Rule" id="MF_00095"/>
    </source>
</evidence>
<evidence type="ECO:0000313" key="5">
    <source>
        <dbReference type="Proteomes" id="UP000189933"/>
    </source>
</evidence>
<feature type="domain" description="Sugar fermentation stimulation protein C-terminal" evidence="2">
    <location>
        <begin position="87"/>
        <end position="223"/>
    </location>
</feature>
<gene>
    <name evidence="1" type="primary">sfsA</name>
    <name evidence="4" type="ORF">SAMN02745885_00418</name>
</gene>
<dbReference type="AlphaFoldDB" id="A0A1T4M4H9"/>
<dbReference type="InterPro" id="IPR040452">
    <property type="entry name" value="SfsA_C"/>
</dbReference>
<dbReference type="InterPro" id="IPR005224">
    <property type="entry name" value="SfsA"/>
</dbReference>
<protein>
    <recommendedName>
        <fullName evidence="1">Sugar fermentation stimulation protein homolog</fullName>
    </recommendedName>
</protein>
<organism evidence="4 5">
    <name type="scientific">Carboxydocella sporoproducens DSM 16521</name>
    <dbReference type="NCBI Taxonomy" id="1121270"/>
    <lineage>
        <taxon>Bacteria</taxon>
        <taxon>Bacillati</taxon>
        <taxon>Bacillota</taxon>
        <taxon>Clostridia</taxon>
        <taxon>Eubacteriales</taxon>
        <taxon>Clostridiales Family XVI. Incertae Sedis</taxon>
        <taxon>Carboxydocella</taxon>
    </lineage>
</organism>
<dbReference type="Pfam" id="PF17746">
    <property type="entry name" value="SfsA_N"/>
    <property type="match status" value="1"/>
</dbReference>
<dbReference type="HAMAP" id="MF_00095">
    <property type="entry name" value="SfsA"/>
    <property type="match status" value="1"/>
</dbReference>
<dbReference type="OrthoDB" id="9802365at2"/>
<dbReference type="CDD" id="cd22359">
    <property type="entry name" value="SfsA-like_bacterial"/>
    <property type="match status" value="1"/>
</dbReference>
<dbReference type="PANTHER" id="PTHR30545:SF2">
    <property type="entry name" value="SUGAR FERMENTATION STIMULATION PROTEIN A"/>
    <property type="match status" value="1"/>
</dbReference>
<dbReference type="EMBL" id="FUXM01000003">
    <property type="protein sequence ID" value="SJZ61698.1"/>
    <property type="molecule type" value="Genomic_DNA"/>
</dbReference>
<proteinExistence type="inferred from homology"/>
<keyword evidence="5" id="KW-1185">Reference proteome</keyword>
<name>A0A1T4M4H9_9FIRM</name>
<dbReference type="PANTHER" id="PTHR30545">
    <property type="entry name" value="SUGAR FERMENTATION STIMULATION PROTEIN A"/>
    <property type="match status" value="1"/>
</dbReference>
<dbReference type="RefSeq" id="WP_078664570.1">
    <property type="nucleotide sequence ID" value="NZ_FUXM01000003.1"/>
</dbReference>
<sequence>MAVTVFWSEKLATGRFIRRLNRFAVEIATATAASLRLHLPNSGRLRELLVPGAEVRWLPRPERQGVTVGDLLLVAYQGRWVCVDARVPNQLAEALLGQGLWPGPLPSIQKLRREVTAGESRFDLGWQGKEGQGFLEVKSVTLVVEGEGRFPDAPTTRGTRHLQHLAELSRQGYWTGVLFIIQRDDALTFVPNHATDPAFAAALSSAAGAGVHIAAALCPVDEDGIAFRQWLPVRLA</sequence>
<reference evidence="5" key="1">
    <citation type="submission" date="2017-02" db="EMBL/GenBank/DDBJ databases">
        <authorList>
            <person name="Varghese N."/>
            <person name="Submissions S."/>
        </authorList>
    </citation>
    <scope>NUCLEOTIDE SEQUENCE [LARGE SCALE GENOMIC DNA]</scope>
    <source>
        <strain evidence="5">DSM 16521</strain>
    </source>
</reference>
<comment type="similarity">
    <text evidence="1">Belongs to the SfsA family.</text>
</comment>
<evidence type="ECO:0000259" key="2">
    <source>
        <dbReference type="Pfam" id="PF03749"/>
    </source>
</evidence>
<dbReference type="Pfam" id="PF03749">
    <property type="entry name" value="SfsA"/>
    <property type="match status" value="1"/>
</dbReference>
<feature type="domain" description="SfsA N-terminal OB" evidence="3">
    <location>
        <begin position="17"/>
        <end position="83"/>
    </location>
</feature>
<dbReference type="Proteomes" id="UP000189933">
    <property type="component" value="Unassembled WGS sequence"/>
</dbReference>
<dbReference type="GO" id="GO:0003677">
    <property type="term" value="F:DNA binding"/>
    <property type="evidence" value="ECO:0007669"/>
    <property type="project" value="InterPro"/>
</dbReference>
<evidence type="ECO:0000313" key="4">
    <source>
        <dbReference type="EMBL" id="SJZ61698.1"/>
    </source>
</evidence>
<dbReference type="InterPro" id="IPR041465">
    <property type="entry name" value="SfsA_N"/>
</dbReference>
<dbReference type="Gene3D" id="2.40.50.580">
    <property type="match status" value="1"/>
</dbReference>